<dbReference type="GO" id="GO:0016491">
    <property type="term" value="F:oxidoreductase activity"/>
    <property type="evidence" value="ECO:0007669"/>
    <property type="project" value="UniProtKB-KW"/>
</dbReference>
<protein>
    <submittedName>
        <fullName evidence="3">Gfo/Idh/MocA family oxidoreductase</fullName>
    </submittedName>
</protein>
<name>A0A6L5Z378_9RHOB</name>
<reference evidence="3 4" key="1">
    <citation type="submission" date="2019-10" db="EMBL/GenBank/DDBJ databases">
        <title>Cognatihalovulum marinum gen. nov. sp. nov., a new member of the family Rhodobacteraceae isolated from deep seawater of the Northwest Indian Ocean.</title>
        <authorList>
            <person name="Ruan C."/>
            <person name="Wang J."/>
            <person name="Zheng X."/>
            <person name="Song L."/>
            <person name="Zhu Y."/>
            <person name="Huang Y."/>
            <person name="Lu Z."/>
            <person name="Du W."/>
            <person name="Huang L."/>
            <person name="Dai X."/>
        </authorList>
    </citation>
    <scope>NUCLEOTIDE SEQUENCE [LARGE SCALE GENOMIC DNA]</scope>
    <source>
        <strain evidence="3 4">2CG4</strain>
    </source>
</reference>
<evidence type="ECO:0000313" key="3">
    <source>
        <dbReference type="EMBL" id="MSU91016.1"/>
    </source>
</evidence>
<dbReference type="PANTHER" id="PTHR43818:SF11">
    <property type="entry name" value="BCDNA.GH03377"/>
    <property type="match status" value="1"/>
</dbReference>
<organism evidence="3 4">
    <name type="scientific">Halovulum marinum</name>
    <dbReference type="NCBI Taxonomy" id="2662447"/>
    <lineage>
        <taxon>Bacteria</taxon>
        <taxon>Pseudomonadati</taxon>
        <taxon>Pseudomonadota</taxon>
        <taxon>Alphaproteobacteria</taxon>
        <taxon>Rhodobacterales</taxon>
        <taxon>Paracoccaceae</taxon>
        <taxon>Halovulum</taxon>
    </lineage>
</organism>
<proteinExistence type="predicted"/>
<dbReference type="Pfam" id="PF01408">
    <property type="entry name" value="GFO_IDH_MocA"/>
    <property type="match status" value="1"/>
</dbReference>
<evidence type="ECO:0000256" key="1">
    <source>
        <dbReference type="ARBA" id="ARBA00023002"/>
    </source>
</evidence>
<dbReference type="Gene3D" id="3.30.360.10">
    <property type="entry name" value="Dihydrodipicolinate Reductase, domain 2"/>
    <property type="match status" value="1"/>
</dbReference>
<dbReference type="InterPro" id="IPR036291">
    <property type="entry name" value="NAD(P)-bd_dom_sf"/>
</dbReference>
<comment type="caution">
    <text evidence="3">The sequence shown here is derived from an EMBL/GenBank/DDBJ whole genome shotgun (WGS) entry which is preliminary data.</text>
</comment>
<dbReference type="Proteomes" id="UP000474957">
    <property type="component" value="Unassembled WGS sequence"/>
</dbReference>
<dbReference type="InterPro" id="IPR000683">
    <property type="entry name" value="Gfo/Idh/MocA-like_OxRdtase_N"/>
</dbReference>
<feature type="domain" description="Gfo/Idh/MocA-like oxidoreductase N-terminal" evidence="2">
    <location>
        <begin position="13"/>
        <end position="134"/>
    </location>
</feature>
<evidence type="ECO:0000313" key="4">
    <source>
        <dbReference type="Proteomes" id="UP000474957"/>
    </source>
</evidence>
<dbReference type="Gene3D" id="3.40.50.720">
    <property type="entry name" value="NAD(P)-binding Rossmann-like Domain"/>
    <property type="match status" value="1"/>
</dbReference>
<keyword evidence="4" id="KW-1185">Reference proteome</keyword>
<dbReference type="AlphaFoldDB" id="A0A6L5Z378"/>
<dbReference type="PANTHER" id="PTHR43818">
    <property type="entry name" value="BCDNA.GH03377"/>
    <property type="match status" value="1"/>
</dbReference>
<evidence type="ECO:0000259" key="2">
    <source>
        <dbReference type="Pfam" id="PF01408"/>
    </source>
</evidence>
<keyword evidence="1" id="KW-0560">Oxidoreductase</keyword>
<dbReference type="EMBL" id="WIND01000014">
    <property type="protein sequence ID" value="MSU91016.1"/>
    <property type="molecule type" value="Genomic_DNA"/>
</dbReference>
<gene>
    <name evidence="3" type="ORF">GE300_15605</name>
</gene>
<dbReference type="SUPFAM" id="SSF51735">
    <property type="entry name" value="NAD(P)-binding Rossmann-fold domains"/>
    <property type="match status" value="1"/>
</dbReference>
<accession>A0A6L5Z378</accession>
<dbReference type="GO" id="GO:0000166">
    <property type="term" value="F:nucleotide binding"/>
    <property type="evidence" value="ECO:0007669"/>
    <property type="project" value="InterPro"/>
</dbReference>
<sequence>MGTSGRTSVSRIGIGIVGCGEAAQIIHIPALQQLRDRFEITALCDVSPRVLDGAARQVGNGAATYADHALLAADDAVDAVLVANPDVFHAETAIAALEAGKHVFLEKPMCMTLAEADALAAAERRSGRLVQVGYMRRYAPALVRAAELVAAARGRIRFARVQDILGRNAQFIDDTSAVIRDADLPQATRAAFAARQDAGFRAAIGTDSGDLRNSYTLLLGLSSHDISAMRELLGRPLRVLHATSRHQGRVITAVFDYGDFVCEFATGIDEIARFDAYMEVFAEDVVIRVDYETPYIRNLPARLRVTRPDTVHGVAETVSFPSRLDSFVIEWTAFHRKLTEGRTPKTSVADARADLEIFQEIIGHLRAQA</sequence>
<dbReference type="InterPro" id="IPR050463">
    <property type="entry name" value="Gfo/Idh/MocA_oxidrdct_glycsds"/>
</dbReference>